<dbReference type="HOGENOM" id="CLU_1194946_0_0_1"/>
<dbReference type="AlphaFoldDB" id="J3P0G1"/>
<dbReference type="GeneID" id="20347465"/>
<dbReference type="OrthoDB" id="5272418at2759"/>
<dbReference type="RefSeq" id="XP_009223094.1">
    <property type="nucleotide sequence ID" value="XM_009224830.1"/>
</dbReference>
<evidence type="ECO:0000256" key="2">
    <source>
        <dbReference type="SAM" id="SignalP"/>
    </source>
</evidence>
<dbReference type="VEuPathDB" id="FungiDB:GGTG_07007"/>
<feature type="region of interest" description="Disordered" evidence="1">
    <location>
        <begin position="179"/>
        <end position="209"/>
    </location>
</feature>
<protein>
    <submittedName>
        <fullName evidence="3 4">Uncharacterized protein</fullName>
    </submittedName>
</protein>
<accession>J3P0G1</accession>
<reference evidence="3" key="2">
    <citation type="submission" date="2010-07" db="EMBL/GenBank/DDBJ databases">
        <authorList>
            <consortium name="The Broad Institute Genome Sequencing Platform"/>
            <consortium name="Broad Institute Genome Sequencing Center for Infectious Disease"/>
            <person name="Ma L.-J."/>
            <person name="Dead R."/>
            <person name="Young S."/>
            <person name="Zeng Q."/>
            <person name="Koehrsen M."/>
            <person name="Alvarado L."/>
            <person name="Berlin A."/>
            <person name="Chapman S.B."/>
            <person name="Chen Z."/>
            <person name="Freedman E."/>
            <person name="Gellesch M."/>
            <person name="Goldberg J."/>
            <person name="Griggs A."/>
            <person name="Gujja S."/>
            <person name="Heilman E.R."/>
            <person name="Heiman D."/>
            <person name="Hepburn T."/>
            <person name="Howarth C."/>
            <person name="Jen D."/>
            <person name="Larson L."/>
            <person name="Mehta T."/>
            <person name="Neiman D."/>
            <person name="Pearson M."/>
            <person name="Roberts A."/>
            <person name="Saif S."/>
            <person name="Shea T."/>
            <person name="Shenoy N."/>
            <person name="Sisk P."/>
            <person name="Stolte C."/>
            <person name="Sykes S."/>
            <person name="Walk T."/>
            <person name="White J."/>
            <person name="Yandava C."/>
            <person name="Haas B."/>
            <person name="Nusbaum C."/>
            <person name="Birren B."/>
        </authorList>
    </citation>
    <scope>NUCLEOTIDE SEQUENCE</scope>
    <source>
        <strain evidence="3">R3-111a-1</strain>
    </source>
</reference>
<evidence type="ECO:0000313" key="3">
    <source>
        <dbReference type="EMBL" id="EJT77094.1"/>
    </source>
</evidence>
<reference evidence="4" key="5">
    <citation type="submission" date="2018-04" db="UniProtKB">
        <authorList>
            <consortium name="EnsemblFungi"/>
        </authorList>
    </citation>
    <scope>IDENTIFICATION</scope>
    <source>
        <strain evidence="4">R3-111a-1</strain>
    </source>
</reference>
<dbReference type="STRING" id="644352.J3P0G1"/>
<reference evidence="5" key="1">
    <citation type="submission" date="2010-07" db="EMBL/GenBank/DDBJ databases">
        <title>The genome sequence of Gaeumannomyces graminis var. tritici strain R3-111a-1.</title>
        <authorList>
            <consortium name="The Broad Institute Genome Sequencing Platform"/>
            <person name="Ma L.-J."/>
            <person name="Dead R."/>
            <person name="Young S."/>
            <person name="Zeng Q."/>
            <person name="Koehrsen M."/>
            <person name="Alvarado L."/>
            <person name="Berlin A."/>
            <person name="Chapman S.B."/>
            <person name="Chen Z."/>
            <person name="Freedman E."/>
            <person name="Gellesch M."/>
            <person name="Goldberg J."/>
            <person name="Griggs A."/>
            <person name="Gujja S."/>
            <person name="Heilman E.R."/>
            <person name="Heiman D."/>
            <person name="Hepburn T."/>
            <person name="Howarth C."/>
            <person name="Jen D."/>
            <person name="Larson L."/>
            <person name="Mehta T."/>
            <person name="Neiman D."/>
            <person name="Pearson M."/>
            <person name="Roberts A."/>
            <person name="Saif S."/>
            <person name="Shea T."/>
            <person name="Shenoy N."/>
            <person name="Sisk P."/>
            <person name="Stolte C."/>
            <person name="Sykes S."/>
            <person name="Walk T."/>
            <person name="White J."/>
            <person name="Yandava C."/>
            <person name="Haas B."/>
            <person name="Nusbaum C."/>
            <person name="Birren B."/>
        </authorList>
    </citation>
    <scope>NUCLEOTIDE SEQUENCE [LARGE SCALE GENOMIC DNA]</scope>
    <source>
        <strain evidence="5">R3-111a-1</strain>
    </source>
</reference>
<proteinExistence type="predicted"/>
<evidence type="ECO:0000256" key="1">
    <source>
        <dbReference type="SAM" id="MobiDB-lite"/>
    </source>
</evidence>
<dbReference type="EnsemblFungi" id="EJT77094">
    <property type="protein sequence ID" value="EJT77094"/>
    <property type="gene ID" value="GGTG_07007"/>
</dbReference>
<gene>
    <name evidence="4" type="primary">20347465</name>
    <name evidence="3" type="ORF">GGTG_07007</name>
</gene>
<sequence length="232" mass="25201">MVRAHTFGWARTVLNLLVLAYLVAFALATSPYDTAFSKGGENYTAIIGGGRGVLAAAQATEIERTCGGFDTSDKGNSKQLADSWRRWTSEYSDGWCPVPARTCRRFACWNTSGLYLCNDNPHAIRVFCADSFDRFAKIVAYDCCRADRFVGRGGSGQIVTDQGYRVVVAYANCRHGRDDDVPGTGGENPNGACRPGTPMGGPCDPGSERNCARRKKLSSRFVGGYYWQGDSA</sequence>
<dbReference type="Proteomes" id="UP000006039">
    <property type="component" value="Unassembled WGS sequence"/>
</dbReference>
<dbReference type="eggNOG" id="ENOG502RMZK">
    <property type="taxonomic scope" value="Eukaryota"/>
</dbReference>
<evidence type="ECO:0000313" key="5">
    <source>
        <dbReference type="Proteomes" id="UP000006039"/>
    </source>
</evidence>
<reference evidence="4" key="4">
    <citation type="journal article" date="2015" name="G3 (Bethesda)">
        <title>Genome sequences of three phytopathogenic species of the Magnaporthaceae family of fungi.</title>
        <authorList>
            <person name="Okagaki L.H."/>
            <person name="Nunes C.C."/>
            <person name="Sailsbery J."/>
            <person name="Clay B."/>
            <person name="Brown D."/>
            <person name="John T."/>
            <person name="Oh Y."/>
            <person name="Young N."/>
            <person name="Fitzgerald M."/>
            <person name="Haas B.J."/>
            <person name="Zeng Q."/>
            <person name="Young S."/>
            <person name="Adiconis X."/>
            <person name="Fan L."/>
            <person name="Levin J.Z."/>
            <person name="Mitchell T.K."/>
            <person name="Okubara P.A."/>
            <person name="Farman M.L."/>
            <person name="Kohn L.M."/>
            <person name="Birren B."/>
            <person name="Ma L.-J."/>
            <person name="Dean R.A."/>
        </authorList>
    </citation>
    <scope>NUCLEOTIDE SEQUENCE</scope>
    <source>
        <strain evidence="4">R3-111a-1</strain>
    </source>
</reference>
<keyword evidence="2" id="KW-0732">Signal</keyword>
<evidence type="ECO:0000313" key="4">
    <source>
        <dbReference type="EnsemblFungi" id="EJT77094"/>
    </source>
</evidence>
<feature type="chain" id="PRO_5015094726" evidence="2">
    <location>
        <begin position="29"/>
        <end position="232"/>
    </location>
</feature>
<name>J3P0G1_GAET3</name>
<dbReference type="EMBL" id="GL385397">
    <property type="protein sequence ID" value="EJT77094.1"/>
    <property type="molecule type" value="Genomic_DNA"/>
</dbReference>
<feature type="signal peptide" evidence="2">
    <location>
        <begin position="1"/>
        <end position="28"/>
    </location>
</feature>
<keyword evidence="5" id="KW-1185">Reference proteome</keyword>
<reference evidence="3" key="3">
    <citation type="submission" date="2010-09" db="EMBL/GenBank/DDBJ databases">
        <title>Annotation of Gaeumannomyces graminis var. tritici R3-111a-1.</title>
        <authorList>
            <consortium name="The Broad Institute Genome Sequencing Platform"/>
            <person name="Ma L.-J."/>
            <person name="Dead R."/>
            <person name="Young S.K."/>
            <person name="Zeng Q."/>
            <person name="Gargeya S."/>
            <person name="Fitzgerald M."/>
            <person name="Haas B."/>
            <person name="Abouelleil A."/>
            <person name="Alvarado L."/>
            <person name="Arachchi H.M."/>
            <person name="Berlin A."/>
            <person name="Brown A."/>
            <person name="Chapman S.B."/>
            <person name="Chen Z."/>
            <person name="Dunbar C."/>
            <person name="Freedman E."/>
            <person name="Gearin G."/>
            <person name="Gellesch M."/>
            <person name="Goldberg J."/>
            <person name="Griggs A."/>
            <person name="Gujja S."/>
            <person name="Heiman D."/>
            <person name="Howarth C."/>
            <person name="Larson L."/>
            <person name="Lui A."/>
            <person name="MacDonald P.J.P."/>
            <person name="Mehta T."/>
            <person name="Montmayeur A."/>
            <person name="Murphy C."/>
            <person name="Neiman D."/>
            <person name="Pearson M."/>
            <person name="Priest M."/>
            <person name="Roberts A."/>
            <person name="Saif S."/>
            <person name="Shea T."/>
            <person name="Shenoy N."/>
            <person name="Sisk P."/>
            <person name="Stolte C."/>
            <person name="Sykes S."/>
            <person name="Yandava C."/>
            <person name="Wortman J."/>
            <person name="Nusbaum C."/>
            <person name="Birren B."/>
        </authorList>
    </citation>
    <scope>NUCLEOTIDE SEQUENCE</scope>
    <source>
        <strain evidence="3">R3-111a-1</strain>
    </source>
</reference>
<organism evidence="3">
    <name type="scientific">Gaeumannomyces tritici (strain R3-111a-1)</name>
    <name type="common">Wheat and barley take-all root rot fungus</name>
    <name type="synonym">Gaeumannomyces graminis var. tritici</name>
    <dbReference type="NCBI Taxonomy" id="644352"/>
    <lineage>
        <taxon>Eukaryota</taxon>
        <taxon>Fungi</taxon>
        <taxon>Dikarya</taxon>
        <taxon>Ascomycota</taxon>
        <taxon>Pezizomycotina</taxon>
        <taxon>Sordariomycetes</taxon>
        <taxon>Sordariomycetidae</taxon>
        <taxon>Magnaporthales</taxon>
        <taxon>Magnaporthaceae</taxon>
        <taxon>Gaeumannomyces</taxon>
    </lineage>
</organism>